<dbReference type="OrthoDB" id="10017160at2759"/>
<evidence type="ECO:0000313" key="1">
    <source>
        <dbReference type="EMBL" id="GBO98446.1"/>
    </source>
</evidence>
<sequence length="250" mass="28435">MSSMTTTEDNISAMQLMVDTDKKVIYQQILTSLGIDMSKVHKILQENLAVRKLCARWIYYNLTKDQLVPRNDVKICRRSAHPQEATLSSSNICLYFVLIPLSGFVQIRTVTVGSTGIESGAERRIENRTGTRMESATGIEIENETRAGNKCEDETRIKNVTNRSRKYKSTAMLAEPRALTIRARHSQENAKQRLPGQLVFYINPITTYFIGLLKRSIQREDDESGRRSLLVNIRPRVPTLTFPKESAPSR</sequence>
<name>A0A4C1SAK9_EUMVA</name>
<gene>
    <name evidence="1" type="ORF">EVAR_80_1</name>
</gene>
<accession>A0A4C1SAK9</accession>
<dbReference type="AlphaFoldDB" id="A0A4C1SAK9"/>
<evidence type="ECO:0008006" key="3">
    <source>
        <dbReference type="Google" id="ProtNLM"/>
    </source>
</evidence>
<evidence type="ECO:0000313" key="2">
    <source>
        <dbReference type="Proteomes" id="UP000299102"/>
    </source>
</evidence>
<protein>
    <recommendedName>
        <fullName evidence="3">Mariner Mos1 transposase</fullName>
    </recommendedName>
</protein>
<reference evidence="1 2" key="1">
    <citation type="journal article" date="2019" name="Commun. Biol.">
        <title>The bagworm genome reveals a unique fibroin gene that provides high tensile strength.</title>
        <authorList>
            <person name="Kono N."/>
            <person name="Nakamura H."/>
            <person name="Ohtoshi R."/>
            <person name="Tomita M."/>
            <person name="Numata K."/>
            <person name="Arakawa K."/>
        </authorList>
    </citation>
    <scope>NUCLEOTIDE SEQUENCE [LARGE SCALE GENOMIC DNA]</scope>
</reference>
<proteinExistence type="predicted"/>
<keyword evidence="2" id="KW-1185">Reference proteome</keyword>
<dbReference type="EMBL" id="BGZK01000001">
    <property type="protein sequence ID" value="GBO98446.1"/>
    <property type="molecule type" value="Genomic_DNA"/>
</dbReference>
<comment type="caution">
    <text evidence="1">The sequence shown here is derived from an EMBL/GenBank/DDBJ whole genome shotgun (WGS) entry which is preliminary data.</text>
</comment>
<organism evidence="1 2">
    <name type="scientific">Eumeta variegata</name>
    <name type="common">Bagworm moth</name>
    <name type="synonym">Eumeta japonica</name>
    <dbReference type="NCBI Taxonomy" id="151549"/>
    <lineage>
        <taxon>Eukaryota</taxon>
        <taxon>Metazoa</taxon>
        <taxon>Ecdysozoa</taxon>
        <taxon>Arthropoda</taxon>
        <taxon>Hexapoda</taxon>
        <taxon>Insecta</taxon>
        <taxon>Pterygota</taxon>
        <taxon>Neoptera</taxon>
        <taxon>Endopterygota</taxon>
        <taxon>Lepidoptera</taxon>
        <taxon>Glossata</taxon>
        <taxon>Ditrysia</taxon>
        <taxon>Tineoidea</taxon>
        <taxon>Psychidae</taxon>
        <taxon>Oiketicinae</taxon>
        <taxon>Eumeta</taxon>
    </lineage>
</organism>
<dbReference type="Proteomes" id="UP000299102">
    <property type="component" value="Unassembled WGS sequence"/>
</dbReference>